<dbReference type="OrthoDB" id="159752at2"/>
<dbReference type="InterPro" id="IPR027623">
    <property type="entry name" value="AmmeMemoSam_A"/>
</dbReference>
<dbReference type="InterPro" id="IPR027485">
    <property type="entry name" value="AMMECR1_N"/>
</dbReference>
<dbReference type="EMBL" id="FQZV01000054">
    <property type="protein sequence ID" value="SHJ93260.1"/>
    <property type="molecule type" value="Genomic_DNA"/>
</dbReference>
<protein>
    <submittedName>
        <fullName evidence="2">Uncharacterized protein, PH0010 family/AmmeMemoRadiSam system protein A/AmmeMemoRadiSam system protein B</fullName>
    </submittedName>
</protein>
<dbReference type="InterPro" id="IPR004183">
    <property type="entry name" value="Xdiol_dOase_suB"/>
</dbReference>
<dbReference type="STRING" id="1121919.SAMN02745975_03260"/>
<dbReference type="SUPFAM" id="SSF53213">
    <property type="entry name" value="LigB-like"/>
    <property type="match status" value="1"/>
</dbReference>
<dbReference type="SUPFAM" id="SSF143447">
    <property type="entry name" value="AMMECR1-like"/>
    <property type="match status" value="1"/>
</dbReference>
<dbReference type="InterPro" id="IPR023473">
    <property type="entry name" value="AMMECR1"/>
</dbReference>
<dbReference type="GO" id="GO:0008198">
    <property type="term" value="F:ferrous iron binding"/>
    <property type="evidence" value="ECO:0007669"/>
    <property type="project" value="InterPro"/>
</dbReference>
<evidence type="ECO:0000313" key="2">
    <source>
        <dbReference type="EMBL" id="SHJ93260.1"/>
    </source>
</evidence>
<dbReference type="PANTHER" id="PTHR13016">
    <property type="entry name" value="AMMECR1 HOMOLOG"/>
    <property type="match status" value="1"/>
</dbReference>
<dbReference type="Pfam" id="PF01871">
    <property type="entry name" value="AMMECR1"/>
    <property type="match status" value="1"/>
</dbReference>
<dbReference type="Proteomes" id="UP000184536">
    <property type="component" value="Unassembled WGS sequence"/>
</dbReference>
<dbReference type="NCBIfam" id="TIGR04335">
    <property type="entry name" value="AmmeMemoSam_A"/>
    <property type="match status" value="1"/>
</dbReference>
<dbReference type="NCBIfam" id="TIGR04336">
    <property type="entry name" value="AmmeMemoSam_B"/>
    <property type="match status" value="1"/>
</dbReference>
<dbReference type="Pfam" id="PF02900">
    <property type="entry name" value="LigB"/>
    <property type="match status" value="1"/>
</dbReference>
<dbReference type="RefSeq" id="WP_110942269.1">
    <property type="nucleotide sequence ID" value="NZ_FQZV01000054.1"/>
</dbReference>
<dbReference type="CDD" id="cd07951">
    <property type="entry name" value="ED_3B_N_AMMECR1"/>
    <property type="match status" value="1"/>
</dbReference>
<gene>
    <name evidence="2" type="ORF">SAMN02745975_03260</name>
</gene>
<name>A0A1M6NBZ2_9FIRM</name>
<accession>A0A1M6NBZ2</accession>
<dbReference type="PANTHER" id="PTHR13016:SF0">
    <property type="entry name" value="AMME SYNDROME CANDIDATE GENE 1 PROTEIN"/>
    <property type="match status" value="1"/>
</dbReference>
<organism evidence="2 3">
    <name type="scientific">Geosporobacter subterraneus DSM 17957</name>
    <dbReference type="NCBI Taxonomy" id="1121919"/>
    <lineage>
        <taxon>Bacteria</taxon>
        <taxon>Bacillati</taxon>
        <taxon>Bacillota</taxon>
        <taxon>Clostridia</taxon>
        <taxon>Peptostreptococcales</taxon>
        <taxon>Thermotaleaceae</taxon>
        <taxon>Geosporobacter</taxon>
    </lineage>
</organism>
<evidence type="ECO:0000259" key="1">
    <source>
        <dbReference type="PROSITE" id="PS51112"/>
    </source>
</evidence>
<dbReference type="GO" id="GO:0016702">
    <property type="term" value="F:oxidoreductase activity, acting on single donors with incorporation of molecular oxygen, incorporation of two atoms of oxygen"/>
    <property type="evidence" value="ECO:0007669"/>
    <property type="project" value="UniProtKB-ARBA"/>
</dbReference>
<dbReference type="InterPro" id="IPR002733">
    <property type="entry name" value="AMMECR1_domain"/>
</dbReference>
<keyword evidence="3" id="KW-1185">Reference proteome</keyword>
<dbReference type="NCBIfam" id="TIGR00296">
    <property type="entry name" value="TIGR00296 family protein"/>
    <property type="match status" value="1"/>
</dbReference>
<dbReference type="AlphaFoldDB" id="A0A1M6NBZ2"/>
<dbReference type="Gene3D" id="3.40.830.10">
    <property type="entry name" value="LigB-like"/>
    <property type="match status" value="1"/>
</dbReference>
<evidence type="ECO:0000313" key="3">
    <source>
        <dbReference type="Proteomes" id="UP000184536"/>
    </source>
</evidence>
<feature type="domain" description="AMMECR1" evidence="1">
    <location>
        <begin position="299"/>
        <end position="469"/>
    </location>
</feature>
<sequence>MGSILGAYLMPHPPIIMKEVGKGEEKKVQKTADAMLLVARDIKEKKPAALIMVTPHGPLFSDAVAISVKPELTGNMGMFGAKHVKFTKENHLDLTNKILQFARLREFPCGMVNQDLAREYDLSLELDHGTMVPLYFIDQEYIHYKLVHITYGLLPREDLYAFGKIIQEAIDELSENVVIIASGDLSHRLSKDAPGGYHPSGKVFDEKFLSLLEGGDIEEFFSLERSLSEEAGECGLRAVDIMLGACDGYEISPKVLSYEGPFGVGYGVVQMNLGGKSGDRLFHEHLVTRREDRLRQIRVKEDAYVRLAREALEKYVKEGRQIKESKNATAEMLENKAGVFVSLKKYGELRGCIGTIAPTRENLVQEIIRNAIQAGTADPRFYPVEEEELETLVYSVDILMEPEPIQSLEELDVKRYGVIVTSGERSGLLLPNLEGINTVEEQIRIALQKAGIGINERYNLQRFEVIRHH</sequence>
<proteinExistence type="predicted"/>
<reference evidence="3" key="1">
    <citation type="submission" date="2016-11" db="EMBL/GenBank/DDBJ databases">
        <authorList>
            <person name="Varghese N."/>
            <person name="Submissions S."/>
        </authorList>
    </citation>
    <scope>NUCLEOTIDE SEQUENCE [LARGE SCALE GENOMIC DNA]</scope>
    <source>
        <strain evidence="3">DSM 17957</strain>
    </source>
</reference>
<dbReference type="PROSITE" id="PS51112">
    <property type="entry name" value="AMMECR1"/>
    <property type="match status" value="1"/>
</dbReference>
<dbReference type="Gene3D" id="3.30.700.20">
    <property type="entry name" value="Hypothetical protein ph0010, domain 1"/>
    <property type="match status" value="1"/>
</dbReference>
<dbReference type="InterPro" id="IPR036071">
    <property type="entry name" value="AMMECR1_dom_sf"/>
</dbReference>